<sequence>MRWAQRALNENSYQLRIIPLPAGREQRLDVLRRLILLHPRFPFGIVRKKQLVSFANYYHLGKGRHEQFQKFGGLATGSELAGAGDAGAVFVVGTGRNGSDPGVCRGQRA</sequence>
<gene>
    <name evidence="1" type="ORF">JV551A3_V1_380088</name>
</gene>
<protein>
    <submittedName>
        <fullName evidence="1">Uncharacterized protein</fullName>
    </submittedName>
</protein>
<evidence type="ECO:0000313" key="2">
    <source>
        <dbReference type="Proteomes" id="UP000294335"/>
    </source>
</evidence>
<organism evidence="1 2">
    <name type="scientific">Pseudomonas inefficax</name>
    <dbReference type="NCBI Taxonomy" id="2078786"/>
    <lineage>
        <taxon>Bacteria</taxon>
        <taxon>Pseudomonadati</taxon>
        <taxon>Pseudomonadota</taxon>
        <taxon>Gammaproteobacteria</taxon>
        <taxon>Pseudomonadales</taxon>
        <taxon>Pseudomonadaceae</taxon>
        <taxon>Pseudomonas</taxon>
    </lineage>
</organism>
<keyword evidence="2" id="KW-1185">Reference proteome</keyword>
<dbReference type="Proteomes" id="UP000294335">
    <property type="component" value="Unassembled WGS sequence"/>
</dbReference>
<proteinExistence type="predicted"/>
<comment type="caution">
    <text evidence="1">The sequence shown here is derived from an EMBL/GenBank/DDBJ whole genome shotgun (WGS) entry which is preliminary data.</text>
</comment>
<accession>A0AAQ1P5S7</accession>
<dbReference type="EMBL" id="OPYN01000038">
    <property type="protein sequence ID" value="SPO59038.1"/>
    <property type="molecule type" value="Genomic_DNA"/>
</dbReference>
<name>A0AAQ1P5S7_9PSED</name>
<dbReference type="AlphaFoldDB" id="A0AAQ1P5S7"/>
<reference evidence="1 2" key="1">
    <citation type="submission" date="2018-02" db="EMBL/GenBank/DDBJ databases">
        <authorList>
            <person name="Dubost A."/>
        </authorList>
    </citation>
    <scope>NUCLEOTIDE SEQUENCE [LARGE SCALE GENOMIC DNA]</scope>
    <source>
        <strain evidence="2">JV551A3</strain>
    </source>
</reference>
<evidence type="ECO:0000313" key="1">
    <source>
        <dbReference type="EMBL" id="SPO59038.1"/>
    </source>
</evidence>